<keyword evidence="1" id="KW-1133">Transmembrane helix</keyword>
<keyword evidence="1" id="KW-0812">Transmembrane</keyword>
<dbReference type="RefSeq" id="WP_413778462.1">
    <property type="nucleotide sequence ID" value="NZ_JAUOZS010000001.1"/>
</dbReference>
<feature type="transmembrane region" description="Helical" evidence="1">
    <location>
        <begin position="38"/>
        <end position="59"/>
    </location>
</feature>
<name>A0ABU3NUQ7_9FIRM</name>
<evidence type="ECO:0000313" key="3">
    <source>
        <dbReference type="EMBL" id="MDT8899897.1"/>
    </source>
</evidence>
<keyword evidence="4" id="KW-1185">Reference proteome</keyword>
<feature type="transmembrane region" description="Helical" evidence="1">
    <location>
        <begin position="80"/>
        <end position="113"/>
    </location>
</feature>
<keyword evidence="1" id="KW-0472">Membrane</keyword>
<protein>
    <submittedName>
        <fullName evidence="3">Tripartite tricarboxylate transporter TctB family protein</fullName>
    </submittedName>
</protein>
<evidence type="ECO:0000259" key="2">
    <source>
        <dbReference type="Pfam" id="PF07331"/>
    </source>
</evidence>
<feature type="transmembrane region" description="Helical" evidence="1">
    <location>
        <begin position="119"/>
        <end position="137"/>
    </location>
</feature>
<feature type="transmembrane region" description="Helical" evidence="1">
    <location>
        <begin position="7"/>
        <end position="26"/>
    </location>
</feature>
<gene>
    <name evidence="3" type="ORF">Q4T40_01355</name>
</gene>
<dbReference type="Pfam" id="PF07331">
    <property type="entry name" value="TctB"/>
    <property type="match status" value="1"/>
</dbReference>
<reference evidence="3 4" key="1">
    <citation type="submission" date="2023-07" db="EMBL/GenBank/DDBJ databases">
        <title>The novel representative of Negativicutes class, Anaeroselena agilis gen. nov. sp. nov.</title>
        <authorList>
            <person name="Prokofeva M.I."/>
            <person name="Elcheninov A.G."/>
            <person name="Klyukina A."/>
            <person name="Kublanov I.V."/>
            <person name="Frolov E.N."/>
            <person name="Podosokorskaya O.A."/>
        </authorList>
    </citation>
    <scope>NUCLEOTIDE SEQUENCE [LARGE SCALE GENOMIC DNA]</scope>
    <source>
        <strain evidence="3 4">4137-cl</strain>
    </source>
</reference>
<accession>A0ABU3NUQ7</accession>
<sequence>MKIPDIIAGILGLALSVYVIYTAYFFPEDKVLLLGPSFFPTVLAIGLGIFSLMLLSAALRGKSRPSADPFSLKDPAIHRAGISLLAIIAYCLVLGTLGFIITSTVFLFGLMYLLKRRDYIKMAAVSIAVTLLVYGIFNRLLDISLPAGFLG</sequence>
<evidence type="ECO:0000256" key="1">
    <source>
        <dbReference type="SAM" id="Phobius"/>
    </source>
</evidence>
<dbReference type="Proteomes" id="UP001254848">
    <property type="component" value="Unassembled WGS sequence"/>
</dbReference>
<dbReference type="InterPro" id="IPR009936">
    <property type="entry name" value="DUF1468"/>
</dbReference>
<feature type="domain" description="DUF1468" evidence="2">
    <location>
        <begin position="7"/>
        <end position="146"/>
    </location>
</feature>
<organism evidence="3 4">
    <name type="scientific">Anaeroselena agilis</name>
    <dbReference type="NCBI Taxonomy" id="3063788"/>
    <lineage>
        <taxon>Bacteria</taxon>
        <taxon>Bacillati</taxon>
        <taxon>Bacillota</taxon>
        <taxon>Negativicutes</taxon>
        <taxon>Acetonemataceae</taxon>
        <taxon>Anaeroselena</taxon>
    </lineage>
</organism>
<dbReference type="EMBL" id="JAUOZS010000001">
    <property type="protein sequence ID" value="MDT8899897.1"/>
    <property type="molecule type" value="Genomic_DNA"/>
</dbReference>
<comment type="caution">
    <text evidence="3">The sequence shown here is derived from an EMBL/GenBank/DDBJ whole genome shotgun (WGS) entry which is preliminary data.</text>
</comment>
<proteinExistence type="predicted"/>
<evidence type="ECO:0000313" key="4">
    <source>
        <dbReference type="Proteomes" id="UP001254848"/>
    </source>
</evidence>